<feature type="disulfide bond" evidence="23">
    <location>
        <begin position="302"/>
        <end position="311"/>
    </location>
</feature>
<feature type="disulfide bond" evidence="23">
    <location>
        <begin position="263"/>
        <end position="272"/>
    </location>
</feature>
<feature type="disulfide bond" evidence="23">
    <location>
        <begin position="341"/>
        <end position="350"/>
    </location>
</feature>
<dbReference type="PRINTS" id="PR01983">
    <property type="entry name" value="NOTCH"/>
</dbReference>
<dbReference type="GO" id="GO:0005886">
    <property type="term" value="C:plasma membrane"/>
    <property type="evidence" value="ECO:0007669"/>
    <property type="project" value="UniProtKB-SubCell"/>
</dbReference>
<keyword evidence="6 23" id="KW-0245">EGF-like domain</keyword>
<dbReference type="FunFam" id="3.30.300.320:FF:000001">
    <property type="entry name" value="Neurogenic locus notch 1"/>
    <property type="match status" value="1"/>
</dbReference>
<dbReference type="SMART" id="SM00248">
    <property type="entry name" value="ANK"/>
    <property type="match status" value="6"/>
</dbReference>
<dbReference type="FunFam" id="2.10.25.10:FF:000391">
    <property type="entry name" value="Weary, isoform C"/>
    <property type="match status" value="1"/>
</dbReference>
<name>A0A915KIS4_ROMCU</name>
<evidence type="ECO:0000256" key="20">
    <source>
        <dbReference type="ARBA" id="ARBA00023180"/>
    </source>
</evidence>
<dbReference type="CDD" id="cd00053">
    <property type="entry name" value="EGF"/>
    <property type="match status" value="1"/>
</dbReference>
<dbReference type="FunFam" id="2.10.25.10:FF:000151">
    <property type="entry name" value="FAT atypical cadherin 4"/>
    <property type="match status" value="1"/>
</dbReference>
<evidence type="ECO:0000256" key="8">
    <source>
        <dbReference type="ARBA" id="ARBA00022729"/>
    </source>
</evidence>
<keyword evidence="14" id="KW-0805">Transcription regulation</keyword>
<dbReference type="InterPro" id="IPR002110">
    <property type="entry name" value="Ankyrin_rpt"/>
</dbReference>
<dbReference type="GO" id="GO:0048513">
    <property type="term" value="P:animal organ development"/>
    <property type="evidence" value="ECO:0007669"/>
    <property type="project" value="UniProtKB-ARBA"/>
</dbReference>
<evidence type="ECO:0000259" key="26">
    <source>
        <dbReference type="PROSITE" id="PS50026"/>
    </source>
</evidence>
<dbReference type="GO" id="GO:0007411">
    <property type="term" value="P:axon guidance"/>
    <property type="evidence" value="ECO:0007669"/>
    <property type="project" value="TreeGrafter"/>
</dbReference>
<dbReference type="InterPro" id="IPR011656">
    <property type="entry name" value="Notch_NODP_dom"/>
</dbReference>
<dbReference type="GO" id="GO:0007219">
    <property type="term" value="P:Notch signaling pathway"/>
    <property type="evidence" value="ECO:0007669"/>
    <property type="project" value="UniProtKB-KW"/>
</dbReference>
<feature type="domain" description="LNR" evidence="27">
    <location>
        <begin position="524"/>
        <end position="565"/>
    </location>
</feature>
<evidence type="ECO:0000256" key="22">
    <source>
        <dbReference type="PROSITE-ProRule" id="PRU00023"/>
    </source>
</evidence>
<keyword evidence="8" id="KW-0732">Signal</keyword>
<feature type="domain" description="EGF-like" evidence="26">
    <location>
        <begin position="274"/>
        <end position="312"/>
    </location>
</feature>
<evidence type="ECO:0000256" key="24">
    <source>
        <dbReference type="SAM" id="MobiDB-lite"/>
    </source>
</evidence>
<evidence type="ECO:0000256" key="13">
    <source>
        <dbReference type="ARBA" id="ARBA00022989"/>
    </source>
</evidence>
<dbReference type="InterPro" id="IPR051355">
    <property type="entry name" value="Notch/Slit_guidance"/>
</dbReference>
<dbReference type="PANTHER" id="PTHR45836">
    <property type="entry name" value="SLIT HOMOLOG"/>
    <property type="match status" value="1"/>
</dbReference>
<dbReference type="SMART" id="SM00179">
    <property type="entry name" value="EGF_CA"/>
    <property type="match status" value="9"/>
</dbReference>
<dbReference type="GO" id="GO:0005509">
    <property type="term" value="F:calcium ion binding"/>
    <property type="evidence" value="ECO:0007669"/>
    <property type="project" value="InterPro"/>
</dbReference>
<feature type="disulfide bond" evidence="23">
    <location>
        <begin position="379"/>
        <end position="388"/>
    </location>
</feature>
<feature type="transmembrane region" description="Helical" evidence="25">
    <location>
        <begin position="774"/>
        <end position="793"/>
    </location>
</feature>
<evidence type="ECO:0000313" key="29">
    <source>
        <dbReference type="WBParaSite" id="nRc.2.0.1.t38654-RA"/>
    </source>
</evidence>
<evidence type="ECO:0000256" key="14">
    <source>
        <dbReference type="ARBA" id="ARBA00023015"/>
    </source>
</evidence>
<dbReference type="FunFam" id="2.10.25.10:FF:000007">
    <property type="entry name" value="Delta-like protein"/>
    <property type="match status" value="1"/>
</dbReference>
<evidence type="ECO:0000313" key="28">
    <source>
        <dbReference type="Proteomes" id="UP000887565"/>
    </source>
</evidence>
<dbReference type="PROSITE" id="PS01187">
    <property type="entry name" value="EGF_CA"/>
    <property type="match status" value="3"/>
</dbReference>
<dbReference type="SMART" id="SM00004">
    <property type="entry name" value="NL"/>
    <property type="match status" value="3"/>
</dbReference>
<keyword evidence="28" id="KW-1185">Reference proteome</keyword>
<feature type="compositionally biased region" description="Polar residues" evidence="24">
    <location>
        <begin position="1275"/>
        <end position="1289"/>
    </location>
</feature>
<feature type="domain" description="EGF-like" evidence="26">
    <location>
        <begin position="353"/>
        <end position="389"/>
    </location>
</feature>
<comment type="similarity">
    <text evidence="3">Belongs to the NOTCH family.</text>
</comment>
<dbReference type="SUPFAM" id="SSF57196">
    <property type="entry name" value="EGF/Laminin"/>
    <property type="match status" value="6"/>
</dbReference>
<dbReference type="FunFam" id="2.10.25.10:FF:000136">
    <property type="entry name" value="Neurogenic locus notch 1"/>
    <property type="match status" value="1"/>
</dbReference>
<feature type="domain" description="EGF-like" evidence="26">
    <location>
        <begin position="237"/>
        <end position="273"/>
    </location>
</feature>
<dbReference type="Pfam" id="PF00008">
    <property type="entry name" value="EGF"/>
    <property type="match status" value="5"/>
</dbReference>
<keyword evidence="21" id="KW-0539">Nucleus</keyword>
<keyword evidence="20" id="KW-0325">Glycoprotein</keyword>
<dbReference type="InterPro" id="IPR000800">
    <property type="entry name" value="Notch_dom"/>
</dbReference>
<dbReference type="Pfam" id="PF13637">
    <property type="entry name" value="Ank_4"/>
    <property type="match status" value="1"/>
</dbReference>
<dbReference type="OMA" id="TCIDSPL"/>
<feature type="region of interest" description="Disordered" evidence="24">
    <location>
        <begin position="1254"/>
        <end position="1295"/>
    </location>
</feature>
<feature type="disulfide bond" evidence="23">
    <location>
        <begin position="107"/>
        <end position="116"/>
    </location>
</feature>
<dbReference type="InterPro" id="IPR000742">
    <property type="entry name" value="EGF"/>
</dbReference>
<feature type="repeat" description="ANK" evidence="22">
    <location>
        <begin position="1035"/>
        <end position="1067"/>
    </location>
</feature>
<dbReference type="SUPFAM" id="SSF90193">
    <property type="entry name" value="Notch domain"/>
    <property type="match status" value="3"/>
</dbReference>
<dbReference type="SUPFAM" id="SSF48403">
    <property type="entry name" value="Ankyrin repeat"/>
    <property type="match status" value="1"/>
</dbReference>
<evidence type="ECO:0000256" key="21">
    <source>
        <dbReference type="ARBA" id="ARBA00023242"/>
    </source>
</evidence>
<feature type="domain" description="EGF-like" evidence="26">
    <location>
        <begin position="78"/>
        <end position="117"/>
    </location>
</feature>
<dbReference type="InterPro" id="IPR049883">
    <property type="entry name" value="NOTCH1_EGF-like"/>
</dbReference>
<evidence type="ECO:0000256" key="19">
    <source>
        <dbReference type="ARBA" id="ARBA00023163"/>
    </source>
</evidence>
<evidence type="ECO:0000259" key="27">
    <source>
        <dbReference type="PROSITE" id="PS50258"/>
    </source>
</evidence>
<evidence type="ECO:0000256" key="16">
    <source>
        <dbReference type="ARBA" id="ARBA00023136"/>
    </source>
</evidence>
<dbReference type="GO" id="GO:0022611">
    <property type="term" value="P:dormancy process"/>
    <property type="evidence" value="ECO:0007669"/>
    <property type="project" value="UniProtKB-ARBA"/>
</dbReference>
<keyword evidence="16 25" id="KW-0472">Membrane</keyword>
<organism evidence="28 29">
    <name type="scientific">Romanomermis culicivorax</name>
    <name type="common">Nematode worm</name>
    <dbReference type="NCBI Taxonomy" id="13658"/>
    <lineage>
        <taxon>Eukaryota</taxon>
        <taxon>Metazoa</taxon>
        <taxon>Ecdysozoa</taxon>
        <taxon>Nematoda</taxon>
        <taxon>Enoplea</taxon>
        <taxon>Dorylaimia</taxon>
        <taxon>Mermithida</taxon>
        <taxon>Mermithoidea</taxon>
        <taxon>Mermithidae</taxon>
        <taxon>Romanomermis</taxon>
    </lineage>
</organism>
<feature type="domain" description="EGF-like" evidence="26">
    <location>
        <begin position="23"/>
        <end position="75"/>
    </location>
</feature>
<sequence>MQEERKNMLINCPKEYYGDRCQWKNPCIPSPCQNEGSCNVEPYGVGSATPSSSSINEPPSFTCKCPAEFTGTLCEVQSHDICANKPCENGGTCRPSLSSAVDHECSCPANFQGSRCEVPIQNVCPPGSNCSSVITYENCLSGNLCQNSGVCRKDVKKQLQQLRRSTNDNKYSIIVDSDNNQVCDCSSNWRGQFCTEDVDECSEKANMCQNGGTCSNFVGGYRCICVNGWEGEHCEINRNDCDSSKCYNGGTCHDRVASFYCECSPGYTGLLCHLRNACMSSPCKGSAICDTNPVDGTFVCSCPTGYRGGDCSEDIDECVQGNPCDHGGTCVNTPGSYKCVCPVGWSGMFCDQNVNECSSSPCKNEATCLDDVGKFICVCMPGFAGDFCEINVNDCTSSPCQNTGHCIDGINNYTCRCTQGYYGRNCEYGVARPDLCASRPCKNSGECIELSGHYICKCAKDFYGIHCERQVVVKSTTVQFTTIGVITTSKATTPLYSRPEAISNSDPVGVVTYDEYDKINLARCLDNQCAKKANNGVCDPECNYPICGYDGLDCSAGLDPFTNCKHKDFCPNVFKNGVCDELCNSEECLFDGFDCMDDRSDTQCNPLYETYCIRHLGDGNCDSGCNTRGCNYDGGDCVASKKDRALLVGAVALVLTILDVNLKIKSDDKDRPMIYRWNSRDGVEGDEPIGINDHSTTNKYKNSQVFSGVFVILTVDVTKCTIDGRADCFTKIESVANFLGASRAKEALKQELGWDIYSVTPESDANKTSFISNVWIASIATLLILIFFSILVLSRKRKIVASKLWLIPGSSAFSKSSCSRGGGAGSEGNLGHHPSLAGKGYGFGGTVQNLYESDMKRMDGEFSPPRHQSCAHYEDYLSTCQRTGGSYPVSESVCDGDQFSDAGTYSTYACESDIALNSMKRFKPSVSSSSAYIIPPGSMVNNDASLQPDLQSKNRQFYQPPSEWSGERKIVAPNFLFKTKSSWFWRNFAHIKTRKGVTPLISAIYSGHEDTHESMEFIKKLIVNNPDLNVQIEKTGDTALATAIKLCRLQVVKVILSNGGDPNIPDTSGNVGLHHAILMNNFEIVEYLIEYGRDLNLEARNNDGCTPLILAARQGNGSAIIQLLLSNKASVSAQDNEGNTALHFAASLDDIEAVKCLVNFGGNKDATNQDDQTPLFVAVREGRYNATLTLLHMGANKDMVDNWEHCPLQLAMQRGYKELVDLLTKWQNNSSPFSICETTSSAAVTPSMLPYPAFLPEKQVRQTSKPKPPKRTKSLRQPSSNAMRNTGDSPPSIFESATLGRKASLGPSSYCVNLASYSNNKQEFSAINKGAIPASVNSNGDFSSRVKKLARYDQDFKVLKNLSSTDVWGSDGPMAKNLPLADADASARVTNGIGRLPMHRLSPVTTKGFSYTKLADLISHGSPYGGSYSSSGAVLIHHRACRLSNVASVLH</sequence>
<keyword evidence="10" id="KW-0221">Differentiation</keyword>
<feature type="domain" description="EGF-like" evidence="26">
    <location>
        <begin position="197"/>
        <end position="235"/>
    </location>
</feature>
<evidence type="ECO:0000256" key="18">
    <source>
        <dbReference type="ARBA" id="ARBA00023159"/>
    </source>
</evidence>
<evidence type="ECO:0000256" key="6">
    <source>
        <dbReference type="ARBA" id="ARBA00022536"/>
    </source>
</evidence>
<dbReference type="InterPro" id="IPR018097">
    <property type="entry name" value="EGF_Ca-bd_CS"/>
</dbReference>
<dbReference type="PROSITE" id="PS01186">
    <property type="entry name" value="EGF_2"/>
    <property type="match status" value="6"/>
</dbReference>
<dbReference type="PROSITE" id="PS50026">
    <property type="entry name" value="EGF_3"/>
    <property type="match status" value="9"/>
</dbReference>
<feature type="disulfide bond" evidence="23">
    <location>
        <begin position="283"/>
        <end position="300"/>
    </location>
</feature>
<dbReference type="PROSITE" id="PS50297">
    <property type="entry name" value="ANK_REP_REGION"/>
    <property type="match status" value="5"/>
</dbReference>
<evidence type="ECO:0000256" key="9">
    <source>
        <dbReference type="ARBA" id="ARBA00022737"/>
    </source>
</evidence>
<feature type="repeat" description="ANK" evidence="22">
    <location>
        <begin position="1137"/>
        <end position="1169"/>
    </location>
</feature>
<dbReference type="Pfam" id="PF07684">
    <property type="entry name" value="NODP"/>
    <property type="match status" value="1"/>
</dbReference>
<feature type="disulfide bond" evidence="23">
    <location>
        <begin position="458"/>
        <end position="467"/>
    </location>
</feature>
<dbReference type="Pfam" id="PF00066">
    <property type="entry name" value="Notch"/>
    <property type="match status" value="3"/>
</dbReference>
<dbReference type="Gene3D" id="2.10.25.10">
    <property type="entry name" value="Laminin"/>
    <property type="match status" value="10"/>
</dbReference>
<evidence type="ECO:0000256" key="4">
    <source>
        <dbReference type="ARBA" id="ARBA00022473"/>
    </source>
</evidence>
<feature type="domain" description="EGF-like" evidence="26">
    <location>
        <begin position="391"/>
        <end position="427"/>
    </location>
</feature>
<feature type="repeat" description="ANK" evidence="22">
    <location>
        <begin position="1170"/>
        <end position="1202"/>
    </location>
</feature>
<accession>A0A915KIS4</accession>
<dbReference type="PANTHER" id="PTHR45836:SF23">
    <property type="entry name" value="NEUROGENIC LOCUS NOTCH HOMOLOG PROTEIN 1"/>
    <property type="match status" value="1"/>
</dbReference>
<evidence type="ECO:0000256" key="25">
    <source>
        <dbReference type="SAM" id="Phobius"/>
    </source>
</evidence>
<dbReference type="PROSITE" id="PS00010">
    <property type="entry name" value="ASX_HYDROXYL"/>
    <property type="match status" value="5"/>
</dbReference>
<evidence type="ECO:0000256" key="3">
    <source>
        <dbReference type="ARBA" id="ARBA00005847"/>
    </source>
</evidence>
<dbReference type="FunFam" id="2.10.25.10:FF:000031">
    <property type="entry name" value="neurogenic locus notch homolog protein 3"/>
    <property type="match status" value="1"/>
</dbReference>
<feature type="disulfide bond" evidence="23">
    <location>
        <begin position="65"/>
        <end position="74"/>
    </location>
</feature>
<feature type="domain" description="EGF-like" evidence="26">
    <location>
        <begin position="314"/>
        <end position="351"/>
    </location>
</feature>
<dbReference type="Proteomes" id="UP000887565">
    <property type="component" value="Unplaced"/>
</dbReference>
<dbReference type="SMART" id="SM01339">
    <property type="entry name" value="NODP"/>
    <property type="match status" value="1"/>
</dbReference>
<dbReference type="GO" id="GO:0043235">
    <property type="term" value="C:receptor complex"/>
    <property type="evidence" value="ECO:0007669"/>
    <property type="project" value="TreeGrafter"/>
</dbReference>
<dbReference type="GO" id="GO:0090575">
    <property type="term" value="C:RNA polymerase II transcription regulator complex"/>
    <property type="evidence" value="ECO:0007669"/>
    <property type="project" value="UniProtKB-ARBA"/>
</dbReference>
<dbReference type="Pfam" id="PF07645">
    <property type="entry name" value="EGF_CA"/>
    <property type="match status" value="2"/>
</dbReference>
<dbReference type="GO" id="GO:0001708">
    <property type="term" value="P:cell fate specification"/>
    <property type="evidence" value="ECO:0007669"/>
    <property type="project" value="UniProtKB-ARBA"/>
</dbReference>
<keyword evidence="15 22" id="KW-0040">ANK repeat</keyword>
<evidence type="ECO:0000256" key="10">
    <source>
        <dbReference type="ARBA" id="ARBA00022782"/>
    </source>
</evidence>
<evidence type="ECO:0000256" key="1">
    <source>
        <dbReference type="ARBA" id="ARBA00004123"/>
    </source>
</evidence>
<dbReference type="InterPro" id="IPR036770">
    <property type="entry name" value="Ankyrin_rpt-contain_sf"/>
</dbReference>
<dbReference type="PROSITE" id="PS00022">
    <property type="entry name" value="EGF_1"/>
    <property type="match status" value="9"/>
</dbReference>
<keyword evidence="7 25" id="KW-0812">Transmembrane</keyword>
<keyword evidence="17 23" id="KW-1015">Disulfide bond</keyword>
<evidence type="ECO:0000256" key="2">
    <source>
        <dbReference type="ARBA" id="ARBA00004251"/>
    </source>
</evidence>
<dbReference type="GO" id="GO:0009986">
    <property type="term" value="C:cell surface"/>
    <property type="evidence" value="ECO:0007669"/>
    <property type="project" value="TreeGrafter"/>
</dbReference>
<evidence type="ECO:0000256" key="17">
    <source>
        <dbReference type="ARBA" id="ARBA00023157"/>
    </source>
</evidence>
<dbReference type="FunFam" id="2.10.25.10:FF:000255">
    <property type="entry name" value="Sushi, nidogen and EGF-like domains 1"/>
    <property type="match status" value="1"/>
</dbReference>
<dbReference type="Pfam" id="PF12796">
    <property type="entry name" value="Ank_2"/>
    <property type="match status" value="1"/>
</dbReference>
<dbReference type="InterPro" id="IPR009030">
    <property type="entry name" value="Growth_fac_rcpt_cys_sf"/>
</dbReference>
<proteinExistence type="inferred from homology"/>
<dbReference type="SMART" id="SM00181">
    <property type="entry name" value="EGF"/>
    <property type="match status" value="10"/>
</dbReference>
<dbReference type="Gene3D" id="1.25.40.20">
    <property type="entry name" value="Ankyrin repeat-containing domain"/>
    <property type="match status" value="1"/>
</dbReference>
<protein>
    <submittedName>
        <fullName evidence="29">Notch</fullName>
    </submittedName>
</protein>
<dbReference type="FunFam" id="2.10.25.10:FF:000125">
    <property type="entry name" value="Neurogenic locus notch protein-like"/>
    <property type="match status" value="1"/>
</dbReference>
<dbReference type="WBParaSite" id="nRc.2.0.1.t38654-RA">
    <property type="protein sequence ID" value="nRc.2.0.1.t38654-RA"/>
    <property type="gene ID" value="nRc.2.0.1.g38654"/>
</dbReference>
<dbReference type="InterPro" id="IPR000152">
    <property type="entry name" value="EGF-type_Asp/Asn_hydroxyl_site"/>
</dbReference>
<keyword evidence="4" id="KW-0217">Developmental protein</keyword>
<feature type="disulfide bond" evidence="23">
    <location>
        <begin position="417"/>
        <end position="426"/>
    </location>
</feature>
<evidence type="ECO:0000256" key="23">
    <source>
        <dbReference type="PROSITE-ProRule" id="PRU00076"/>
    </source>
</evidence>
<dbReference type="PROSITE" id="PS50258">
    <property type="entry name" value="LNR"/>
    <property type="match status" value="2"/>
</dbReference>
<reference evidence="29" key="1">
    <citation type="submission" date="2022-11" db="UniProtKB">
        <authorList>
            <consortium name="WormBaseParasite"/>
        </authorList>
    </citation>
    <scope>IDENTIFICATION</scope>
</reference>
<keyword evidence="13 25" id="KW-1133">Transmembrane helix</keyword>
<evidence type="ECO:0000256" key="7">
    <source>
        <dbReference type="ARBA" id="ARBA00022692"/>
    </source>
</evidence>
<evidence type="ECO:0000256" key="15">
    <source>
        <dbReference type="ARBA" id="ARBA00023043"/>
    </source>
</evidence>
<dbReference type="Gene3D" id="3.30.70.3310">
    <property type="match status" value="1"/>
</dbReference>
<evidence type="ECO:0000256" key="11">
    <source>
        <dbReference type="ARBA" id="ARBA00022837"/>
    </source>
</evidence>
<dbReference type="PRINTS" id="PR01452">
    <property type="entry name" value="LNOTCHREPEAT"/>
</dbReference>
<dbReference type="Gene3D" id="3.30.300.320">
    <property type="match status" value="1"/>
</dbReference>
<feature type="domain" description="LNR" evidence="27">
    <location>
        <begin position="604"/>
        <end position="637"/>
    </location>
</feature>
<dbReference type="InterPro" id="IPR035993">
    <property type="entry name" value="Notch-like_dom_sf"/>
</dbReference>
<dbReference type="SUPFAM" id="SSF57184">
    <property type="entry name" value="Growth factor receptor domain"/>
    <property type="match status" value="1"/>
</dbReference>
<dbReference type="GO" id="GO:0061629">
    <property type="term" value="F:RNA polymerase II-specific DNA-binding transcription factor binding"/>
    <property type="evidence" value="ECO:0007669"/>
    <property type="project" value="UniProtKB-ARBA"/>
</dbReference>
<dbReference type="InterPro" id="IPR001881">
    <property type="entry name" value="EGF-like_Ca-bd_dom"/>
</dbReference>
<comment type="subcellular location">
    <subcellularLocation>
        <location evidence="2">Cell membrane</location>
        <topology evidence="2">Single-pass type I membrane protein</topology>
    </subcellularLocation>
    <subcellularLocation>
        <location evidence="1">Nucleus</location>
    </subcellularLocation>
</comment>
<feature type="disulfide bond" evidence="23">
    <location>
        <begin position="225"/>
        <end position="234"/>
    </location>
</feature>
<evidence type="ECO:0000256" key="5">
    <source>
        <dbReference type="ARBA" id="ARBA00022475"/>
    </source>
</evidence>
<keyword evidence="12" id="KW-0914">Notch signaling pathway</keyword>
<dbReference type="GO" id="GO:0040024">
    <property type="term" value="P:dauer larval development"/>
    <property type="evidence" value="ECO:0007669"/>
    <property type="project" value="UniProtKB-ARBA"/>
</dbReference>
<keyword evidence="5" id="KW-1003">Cell membrane</keyword>
<feature type="repeat" description="ANK" evidence="22">
    <location>
        <begin position="1103"/>
        <end position="1136"/>
    </location>
</feature>
<keyword evidence="9" id="KW-0677">Repeat</keyword>
<dbReference type="PROSITE" id="PS50088">
    <property type="entry name" value="ANK_REPEAT"/>
    <property type="match status" value="5"/>
</dbReference>
<feature type="domain" description="EGF-like" evidence="26">
    <location>
        <begin position="432"/>
        <end position="468"/>
    </location>
</feature>
<evidence type="ECO:0000256" key="12">
    <source>
        <dbReference type="ARBA" id="ARBA00022976"/>
    </source>
</evidence>
<keyword evidence="18" id="KW-0010">Activator</keyword>
<keyword evidence="11" id="KW-0106">Calcium</keyword>
<dbReference type="CDD" id="cd00054">
    <property type="entry name" value="EGF_CA"/>
    <property type="match status" value="6"/>
</dbReference>
<feature type="repeat" description="ANK" evidence="22">
    <location>
        <begin position="1068"/>
        <end position="1100"/>
    </location>
</feature>
<comment type="caution">
    <text evidence="23">Lacks conserved residue(s) required for the propagation of feature annotation.</text>
</comment>
<keyword evidence="19" id="KW-0804">Transcription</keyword>